<gene>
    <name evidence="2" type="ORF">DSY97_03740</name>
</gene>
<protein>
    <submittedName>
        <fullName evidence="2">N-acetyltransferase</fullName>
    </submittedName>
</protein>
<keyword evidence="2" id="KW-0808">Transferase</keyword>
<dbReference type="PANTHER" id="PTHR43792:SF1">
    <property type="entry name" value="N-ACETYLTRANSFERASE DOMAIN-CONTAINING PROTEIN"/>
    <property type="match status" value="1"/>
</dbReference>
<dbReference type="GO" id="GO:0016747">
    <property type="term" value="F:acyltransferase activity, transferring groups other than amino-acyl groups"/>
    <property type="evidence" value="ECO:0007669"/>
    <property type="project" value="InterPro"/>
</dbReference>
<dbReference type="InterPro" id="IPR016181">
    <property type="entry name" value="Acyl_CoA_acyltransferase"/>
</dbReference>
<dbReference type="PANTHER" id="PTHR43792">
    <property type="entry name" value="GNAT FAMILY, PUTATIVE (AFU_ORTHOLOGUE AFUA_3G00765)-RELATED-RELATED"/>
    <property type="match status" value="1"/>
</dbReference>
<dbReference type="InterPro" id="IPR000182">
    <property type="entry name" value="GNAT_dom"/>
</dbReference>
<proteinExistence type="predicted"/>
<evidence type="ECO:0000313" key="3">
    <source>
        <dbReference type="Proteomes" id="UP000286801"/>
    </source>
</evidence>
<evidence type="ECO:0000259" key="1">
    <source>
        <dbReference type="PROSITE" id="PS51186"/>
    </source>
</evidence>
<sequence>MYSSPESFFLETERFLLRPWKSSDCPNFSRLAKNPQIMRFVNQGKPWSDKRIRSFIHKQEKLFWKEGYCRWVVEDKIKRNFVGLCGVGVFDPPGFLEIGWWIAKRFWRQGYATEAARCALEHAFWKIRIPHLKSVANPGNKASIAVMHKIGFQQKMSGFLGDYLRSPKYLPIVTYSLDNPYLHSSPQK</sequence>
<dbReference type="SUPFAM" id="SSF55729">
    <property type="entry name" value="Acyl-CoA N-acyltransferases (Nat)"/>
    <property type="match status" value="1"/>
</dbReference>
<dbReference type="Proteomes" id="UP000286801">
    <property type="component" value="Unassembled WGS sequence"/>
</dbReference>
<feature type="domain" description="N-acetyltransferase" evidence="1">
    <location>
        <begin position="23"/>
        <end position="171"/>
    </location>
</feature>
<dbReference type="AlphaFoldDB" id="A0A432G9P4"/>
<dbReference type="InterPro" id="IPR051531">
    <property type="entry name" value="N-acetyltransferase"/>
</dbReference>
<dbReference type="EMBL" id="QNZL01000096">
    <property type="protein sequence ID" value="RTZ80289.1"/>
    <property type="molecule type" value="Genomic_DNA"/>
</dbReference>
<name>A0A432G9P4_9DELT</name>
<evidence type="ECO:0000313" key="2">
    <source>
        <dbReference type="EMBL" id="RTZ80289.1"/>
    </source>
</evidence>
<reference evidence="2 3" key="1">
    <citation type="submission" date="2018-06" db="EMBL/GenBank/DDBJ databases">
        <title>Combined omics and stable isotope probing to characterize newly discovered Mariana Back-Arc vent microbial communities.</title>
        <authorList>
            <person name="Trembath-Reichert E."/>
            <person name="Huber J.A."/>
        </authorList>
    </citation>
    <scope>NUCLEOTIDE SEQUENCE [LARGE SCALE GENOMIC DNA]</scope>
    <source>
        <strain evidence="2">MAG 63_1</strain>
    </source>
</reference>
<dbReference type="PROSITE" id="PS51186">
    <property type="entry name" value="GNAT"/>
    <property type="match status" value="1"/>
</dbReference>
<dbReference type="Gene3D" id="3.40.630.30">
    <property type="match status" value="1"/>
</dbReference>
<dbReference type="Pfam" id="PF13302">
    <property type="entry name" value="Acetyltransf_3"/>
    <property type="match status" value="1"/>
</dbReference>
<accession>A0A432G9P4</accession>
<comment type="caution">
    <text evidence="2">The sequence shown here is derived from an EMBL/GenBank/DDBJ whole genome shotgun (WGS) entry which is preliminary data.</text>
</comment>
<organism evidence="2 3">
    <name type="scientific">SAR324 cluster bacterium</name>
    <dbReference type="NCBI Taxonomy" id="2024889"/>
    <lineage>
        <taxon>Bacteria</taxon>
        <taxon>Deltaproteobacteria</taxon>
        <taxon>SAR324 cluster</taxon>
    </lineage>
</organism>